<evidence type="ECO:0000313" key="9">
    <source>
        <dbReference type="Proteomes" id="UP001500908"/>
    </source>
</evidence>
<dbReference type="PRINTS" id="PR01576">
    <property type="entry name" value="PDEFORMYLASE"/>
</dbReference>
<dbReference type="RefSeq" id="WP_344973425.1">
    <property type="nucleotide sequence ID" value="NZ_BAABDD010000019.1"/>
</dbReference>
<keyword evidence="3 6" id="KW-0378">Hydrolase</keyword>
<organism evidence="8 9">
    <name type="scientific">Salinactinospora qingdaonensis</name>
    <dbReference type="NCBI Taxonomy" id="702744"/>
    <lineage>
        <taxon>Bacteria</taxon>
        <taxon>Bacillati</taxon>
        <taxon>Actinomycetota</taxon>
        <taxon>Actinomycetes</taxon>
        <taxon>Streptosporangiales</taxon>
        <taxon>Nocardiopsidaceae</taxon>
        <taxon>Salinactinospora</taxon>
    </lineage>
</organism>
<dbReference type="PANTHER" id="PTHR10458">
    <property type="entry name" value="PEPTIDE DEFORMYLASE"/>
    <property type="match status" value="1"/>
</dbReference>
<accession>A0ABP7G3U1</accession>
<reference evidence="9" key="1">
    <citation type="journal article" date="2019" name="Int. J. Syst. Evol. Microbiol.">
        <title>The Global Catalogue of Microorganisms (GCM) 10K type strain sequencing project: providing services to taxonomists for standard genome sequencing and annotation.</title>
        <authorList>
            <consortium name="The Broad Institute Genomics Platform"/>
            <consortium name="The Broad Institute Genome Sequencing Center for Infectious Disease"/>
            <person name="Wu L."/>
            <person name="Ma J."/>
        </authorList>
    </citation>
    <scope>NUCLEOTIDE SEQUENCE [LARGE SCALE GENOMIC DNA]</scope>
    <source>
        <strain evidence="9">JCM 17137</strain>
    </source>
</reference>
<dbReference type="NCBIfam" id="TIGR00079">
    <property type="entry name" value="pept_deformyl"/>
    <property type="match status" value="1"/>
</dbReference>
<dbReference type="EMBL" id="BAABDD010000019">
    <property type="protein sequence ID" value="GAA3754113.1"/>
    <property type="molecule type" value="Genomic_DNA"/>
</dbReference>
<evidence type="ECO:0000256" key="4">
    <source>
        <dbReference type="ARBA" id="ARBA00022917"/>
    </source>
</evidence>
<keyword evidence="5 6" id="KW-0408">Iron</keyword>
<dbReference type="InterPro" id="IPR036821">
    <property type="entry name" value="Peptide_deformylase_sf"/>
</dbReference>
<keyword evidence="9" id="KW-1185">Reference proteome</keyword>
<feature type="binding site" evidence="6">
    <location>
        <position position="132"/>
    </location>
    <ligand>
        <name>Fe cation</name>
        <dbReference type="ChEBI" id="CHEBI:24875"/>
    </ligand>
</feature>
<evidence type="ECO:0000256" key="2">
    <source>
        <dbReference type="ARBA" id="ARBA00022723"/>
    </source>
</evidence>
<dbReference type="CDD" id="cd00487">
    <property type="entry name" value="Pep_deformylase"/>
    <property type="match status" value="1"/>
</dbReference>
<evidence type="ECO:0000256" key="1">
    <source>
        <dbReference type="ARBA" id="ARBA00010759"/>
    </source>
</evidence>
<evidence type="ECO:0000256" key="3">
    <source>
        <dbReference type="ARBA" id="ARBA00022801"/>
    </source>
</evidence>
<evidence type="ECO:0000256" key="5">
    <source>
        <dbReference type="ARBA" id="ARBA00023004"/>
    </source>
</evidence>
<dbReference type="InterPro" id="IPR023635">
    <property type="entry name" value="Peptide_deformylase"/>
</dbReference>
<comment type="caution">
    <text evidence="8">The sequence shown here is derived from an EMBL/GenBank/DDBJ whole genome shotgun (WGS) entry which is preliminary data.</text>
</comment>
<comment type="similarity">
    <text evidence="1 6">Belongs to the polypeptide deformylase family.</text>
</comment>
<comment type="function">
    <text evidence="6">Removes the formyl group from the N-terminal Met of newly synthesized proteins. Requires at least a dipeptide for an efficient rate of reaction. N-terminal L-methionine is a prerequisite for activity but the enzyme has broad specificity at other positions.</text>
</comment>
<dbReference type="EC" id="3.5.1.88" evidence="6"/>
<sequence>MPEQHVSDRFAPPTRVQVQGEPVDTYPDLAPESQRGRALPITVVGEEVLHRPNADVTEFATSDLDTLINDMFHTMYVAEGVGLAANQVGVDLRLFVYDCRDDDGVRHVGHILNPVLEERDPQTPLLVENEGCLSVPGPHAELPRAEHATVHGLDKTGQPLRLTGSGYFARCLQHETDHTLGRLYIDRLPKRERKKVLKEMAEMREDVFARRATVAAQLAGETTGQDHPDSTAPPA</sequence>
<proteinExistence type="inferred from homology"/>
<comment type="cofactor">
    <cofactor evidence="6">
        <name>Fe(2+)</name>
        <dbReference type="ChEBI" id="CHEBI:29033"/>
    </cofactor>
    <text evidence="6">Binds 1 Fe(2+) ion.</text>
</comment>
<evidence type="ECO:0000256" key="6">
    <source>
        <dbReference type="HAMAP-Rule" id="MF_00163"/>
    </source>
</evidence>
<dbReference type="PANTHER" id="PTHR10458:SF2">
    <property type="entry name" value="PEPTIDE DEFORMYLASE, MITOCHONDRIAL"/>
    <property type="match status" value="1"/>
</dbReference>
<feature type="region of interest" description="Disordered" evidence="7">
    <location>
        <begin position="1"/>
        <end position="32"/>
    </location>
</feature>
<keyword evidence="2 6" id="KW-0479">Metal-binding</keyword>
<dbReference type="Pfam" id="PF01327">
    <property type="entry name" value="Pep_deformylase"/>
    <property type="match status" value="1"/>
</dbReference>
<dbReference type="Proteomes" id="UP001500908">
    <property type="component" value="Unassembled WGS sequence"/>
</dbReference>
<dbReference type="HAMAP" id="MF_00163">
    <property type="entry name" value="Pep_deformylase"/>
    <property type="match status" value="1"/>
</dbReference>
<feature type="active site" evidence="6">
    <location>
        <position position="175"/>
    </location>
</feature>
<comment type="catalytic activity">
    <reaction evidence="6">
        <text>N-terminal N-formyl-L-methionyl-[peptide] + H2O = N-terminal L-methionyl-[peptide] + formate</text>
        <dbReference type="Rhea" id="RHEA:24420"/>
        <dbReference type="Rhea" id="RHEA-COMP:10639"/>
        <dbReference type="Rhea" id="RHEA-COMP:10640"/>
        <dbReference type="ChEBI" id="CHEBI:15377"/>
        <dbReference type="ChEBI" id="CHEBI:15740"/>
        <dbReference type="ChEBI" id="CHEBI:49298"/>
        <dbReference type="ChEBI" id="CHEBI:64731"/>
        <dbReference type="EC" id="3.5.1.88"/>
    </reaction>
</comment>
<protein>
    <recommendedName>
        <fullName evidence="6">Peptide deformylase</fullName>
        <shortName evidence="6">PDF</shortName>
        <ecNumber evidence="6">3.5.1.88</ecNumber>
    </recommendedName>
    <alternativeName>
        <fullName evidence="6">Polypeptide deformylase</fullName>
    </alternativeName>
</protein>
<feature type="binding site" evidence="6">
    <location>
        <position position="178"/>
    </location>
    <ligand>
        <name>Fe cation</name>
        <dbReference type="ChEBI" id="CHEBI:24875"/>
    </ligand>
</feature>
<dbReference type="NCBIfam" id="NF001159">
    <property type="entry name" value="PRK00150.1-3"/>
    <property type="match status" value="1"/>
</dbReference>
<gene>
    <name evidence="8" type="primary">def_2</name>
    <name evidence="6" type="synonym">def</name>
    <name evidence="8" type="ORF">GCM10022402_35960</name>
</gene>
<evidence type="ECO:0000256" key="7">
    <source>
        <dbReference type="SAM" id="MobiDB-lite"/>
    </source>
</evidence>
<name>A0ABP7G3U1_9ACTN</name>
<evidence type="ECO:0000313" key="8">
    <source>
        <dbReference type="EMBL" id="GAA3754113.1"/>
    </source>
</evidence>
<dbReference type="Gene3D" id="3.90.45.10">
    <property type="entry name" value="Peptide deformylase"/>
    <property type="match status" value="1"/>
</dbReference>
<feature type="binding site" evidence="6">
    <location>
        <position position="174"/>
    </location>
    <ligand>
        <name>Fe cation</name>
        <dbReference type="ChEBI" id="CHEBI:24875"/>
    </ligand>
</feature>
<keyword evidence="4 6" id="KW-0648">Protein biosynthesis</keyword>
<dbReference type="SUPFAM" id="SSF56420">
    <property type="entry name" value="Peptide deformylase"/>
    <property type="match status" value="1"/>
</dbReference>